<dbReference type="SUPFAM" id="SSF51206">
    <property type="entry name" value="cAMP-binding domain-like"/>
    <property type="match status" value="2"/>
</dbReference>
<feature type="domain" description="Cyclic nucleotide-binding" evidence="2">
    <location>
        <begin position="143"/>
        <end position="197"/>
    </location>
</feature>
<name>A0A0V0QXX3_PSEPJ</name>
<dbReference type="Pfam" id="PF00027">
    <property type="entry name" value="cNMP_binding"/>
    <property type="match status" value="1"/>
</dbReference>
<dbReference type="OrthoDB" id="286597at2759"/>
<gene>
    <name evidence="3" type="ORF">PPERSA_08721</name>
</gene>
<evidence type="ECO:0000313" key="4">
    <source>
        <dbReference type="Proteomes" id="UP000054937"/>
    </source>
</evidence>
<feature type="region of interest" description="Disordered" evidence="1">
    <location>
        <begin position="218"/>
        <end position="239"/>
    </location>
</feature>
<dbReference type="PRINTS" id="PR00103">
    <property type="entry name" value="CAMPKINASE"/>
</dbReference>
<evidence type="ECO:0000256" key="1">
    <source>
        <dbReference type="SAM" id="MobiDB-lite"/>
    </source>
</evidence>
<protein>
    <submittedName>
        <fullName evidence="3">Cyclic nucleotide-binding protein</fullName>
    </submittedName>
</protein>
<evidence type="ECO:0000259" key="2">
    <source>
        <dbReference type="PROSITE" id="PS50042"/>
    </source>
</evidence>
<dbReference type="EMBL" id="LDAU01000089">
    <property type="protein sequence ID" value="KRX07044.1"/>
    <property type="molecule type" value="Genomic_DNA"/>
</dbReference>
<comment type="caution">
    <text evidence="3">The sequence shown here is derived from an EMBL/GenBank/DDBJ whole genome shotgun (WGS) entry which is preliminary data.</text>
</comment>
<dbReference type="PROSITE" id="PS50042">
    <property type="entry name" value="CNMP_BINDING_3"/>
    <property type="match status" value="2"/>
</dbReference>
<feature type="domain" description="Cyclic nucleotide-binding" evidence="2">
    <location>
        <begin position="1"/>
        <end position="140"/>
    </location>
</feature>
<dbReference type="Gene3D" id="2.60.120.10">
    <property type="entry name" value="Jelly Rolls"/>
    <property type="match status" value="2"/>
</dbReference>
<dbReference type="AlphaFoldDB" id="A0A0V0QXX3"/>
<proteinExistence type="predicted"/>
<accession>A0A0V0QXX3</accession>
<reference evidence="3 4" key="1">
    <citation type="journal article" date="2015" name="Sci. Rep.">
        <title>Genome of the facultative scuticociliatosis pathogen Pseudocohnilembus persalinus provides insight into its virulence through horizontal gene transfer.</title>
        <authorList>
            <person name="Xiong J."/>
            <person name="Wang G."/>
            <person name="Cheng J."/>
            <person name="Tian M."/>
            <person name="Pan X."/>
            <person name="Warren A."/>
            <person name="Jiang C."/>
            <person name="Yuan D."/>
            <person name="Miao W."/>
        </authorList>
    </citation>
    <scope>NUCLEOTIDE SEQUENCE [LARGE SCALE GENOMIC DNA]</scope>
    <source>
        <strain evidence="3">36N120E</strain>
    </source>
</reference>
<dbReference type="InParanoid" id="A0A0V0QXX3"/>
<dbReference type="InterPro" id="IPR018490">
    <property type="entry name" value="cNMP-bd_dom_sf"/>
</dbReference>
<dbReference type="InterPro" id="IPR000595">
    <property type="entry name" value="cNMP-bd_dom"/>
</dbReference>
<evidence type="ECO:0000313" key="3">
    <source>
        <dbReference type="EMBL" id="KRX07044.1"/>
    </source>
</evidence>
<dbReference type="CDD" id="cd00038">
    <property type="entry name" value="CAP_ED"/>
    <property type="match status" value="2"/>
</dbReference>
<sequence>MKVLKECAQGMSIQNYTSDQIVFEQGSNGSQFFVILEGEVKVLIKSKDDDIDIPQIQKQIENQNKNNGNQNEKDKYEEVARLKNGQSFGEMALIKGEPRLATIQCVTDCIFGILEKSVFMKSIKEYENKKIQKQINWLRQVPGFQNLDARILRILELNLEKKEYSKGQIIYKEGEKADFGYIIVDGECIMVKETEQQFQDEFGFVQKKKAEMGQDLKNFDNKSQESQKNQKNKGVGRGSAVVWGRGDNFRIKEKIYSNLQELEIGGFSSAGRLFTGKYFQLAVGFCVVFGICFEQIEIL</sequence>
<organism evidence="3 4">
    <name type="scientific">Pseudocohnilembus persalinus</name>
    <name type="common">Ciliate</name>
    <dbReference type="NCBI Taxonomy" id="266149"/>
    <lineage>
        <taxon>Eukaryota</taxon>
        <taxon>Sar</taxon>
        <taxon>Alveolata</taxon>
        <taxon>Ciliophora</taxon>
        <taxon>Intramacronucleata</taxon>
        <taxon>Oligohymenophorea</taxon>
        <taxon>Scuticociliatia</taxon>
        <taxon>Philasterida</taxon>
        <taxon>Pseudocohnilembidae</taxon>
        <taxon>Pseudocohnilembus</taxon>
    </lineage>
</organism>
<dbReference type="Proteomes" id="UP000054937">
    <property type="component" value="Unassembled WGS sequence"/>
</dbReference>
<dbReference type="PANTHER" id="PTHR23011:SF28">
    <property type="entry name" value="CYCLIC NUCLEOTIDE-BINDING DOMAIN CONTAINING PROTEIN"/>
    <property type="match status" value="1"/>
</dbReference>
<keyword evidence="4" id="KW-1185">Reference proteome</keyword>
<dbReference type="PANTHER" id="PTHR23011">
    <property type="entry name" value="CYCLIC NUCLEOTIDE-BINDING DOMAIN CONTAINING PROTEIN"/>
    <property type="match status" value="1"/>
</dbReference>
<dbReference type="InterPro" id="IPR014710">
    <property type="entry name" value="RmlC-like_jellyroll"/>
</dbReference>